<name>A0A9D1TN26_9SPIO</name>
<dbReference type="Pfam" id="PF07456">
    <property type="entry name" value="Hpre_diP_synt_I"/>
    <property type="match status" value="1"/>
</dbReference>
<organism evidence="2 3">
    <name type="scientific">Candidatus Ornithospirochaeta avicola</name>
    <dbReference type="NCBI Taxonomy" id="2840896"/>
    <lineage>
        <taxon>Bacteria</taxon>
        <taxon>Pseudomonadati</taxon>
        <taxon>Spirochaetota</taxon>
        <taxon>Spirochaetia</taxon>
        <taxon>Spirochaetales</taxon>
        <taxon>Spirochaetaceae</taxon>
        <taxon>Spirochaetaceae incertae sedis</taxon>
        <taxon>Candidatus Ornithospirochaeta</taxon>
    </lineage>
</organism>
<dbReference type="AlphaFoldDB" id="A0A9D1TN26"/>
<comment type="caution">
    <text evidence="2">The sequence shown here is derived from an EMBL/GenBank/DDBJ whole genome shotgun (WGS) entry which is preliminary data.</text>
</comment>
<reference evidence="2" key="1">
    <citation type="journal article" date="2021" name="PeerJ">
        <title>Extensive microbial diversity within the chicken gut microbiome revealed by metagenomics and culture.</title>
        <authorList>
            <person name="Gilroy R."/>
            <person name="Ravi A."/>
            <person name="Getino M."/>
            <person name="Pursley I."/>
            <person name="Horton D.L."/>
            <person name="Alikhan N.F."/>
            <person name="Baker D."/>
            <person name="Gharbi K."/>
            <person name="Hall N."/>
            <person name="Watson M."/>
            <person name="Adriaenssens E.M."/>
            <person name="Foster-Nyarko E."/>
            <person name="Jarju S."/>
            <person name="Secka A."/>
            <person name="Antonio M."/>
            <person name="Oren A."/>
            <person name="Chaudhuri R.R."/>
            <person name="La Ragione R."/>
            <person name="Hildebrand F."/>
            <person name="Pallen M.J."/>
        </authorList>
    </citation>
    <scope>NUCLEOTIDE SEQUENCE</scope>
    <source>
        <strain evidence="2">Gambia11-129</strain>
    </source>
</reference>
<dbReference type="EMBL" id="DXHU01000021">
    <property type="protein sequence ID" value="HIV99239.1"/>
    <property type="molecule type" value="Genomic_DNA"/>
</dbReference>
<dbReference type="InterPro" id="IPR010898">
    <property type="entry name" value="Hpre_diP_synth_I"/>
</dbReference>
<proteinExistence type="predicted"/>
<gene>
    <name evidence="2" type="ORF">IAB12_05645</name>
</gene>
<reference evidence="2" key="2">
    <citation type="submission" date="2021-04" db="EMBL/GenBank/DDBJ databases">
        <authorList>
            <person name="Gilroy R."/>
        </authorList>
    </citation>
    <scope>NUCLEOTIDE SEQUENCE</scope>
    <source>
        <strain evidence="2">Gambia11-129</strain>
    </source>
</reference>
<feature type="transmembrane region" description="Helical" evidence="1">
    <location>
        <begin position="176"/>
        <end position="206"/>
    </location>
</feature>
<protein>
    <submittedName>
        <fullName evidence="2">Gx transporter family protein</fullName>
    </submittedName>
</protein>
<evidence type="ECO:0000256" key="1">
    <source>
        <dbReference type="SAM" id="Phobius"/>
    </source>
</evidence>
<feature type="transmembrane region" description="Helical" evidence="1">
    <location>
        <begin position="40"/>
        <end position="60"/>
    </location>
</feature>
<keyword evidence="1" id="KW-0812">Transmembrane</keyword>
<evidence type="ECO:0000313" key="3">
    <source>
        <dbReference type="Proteomes" id="UP000823936"/>
    </source>
</evidence>
<feature type="transmembrane region" description="Helical" evidence="1">
    <location>
        <begin position="331"/>
        <end position="351"/>
    </location>
</feature>
<feature type="transmembrane region" description="Helical" evidence="1">
    <location>
        <begin position="134"/>
        <end position="156"/>
    </location>
</feature>
<sequence length="355" mass="39679">MRYSHTDRIITLASLCLFFSYIENIIPHPLPFLRLGLANIPLLVSLSYLPFSSFMILAILKAAAGAFASGTLFSLFFLLSLSSSVSSALLMFLSKKILKEKVSIYGISLIGGFTSSAVQIVLSSLYLGRGMMSLFPILSITSLFTCLITAYIAGHFKYENIKTIAYDEEKKERPDYLLLSSLVIPLFLTEMIKTTVLLLILFSLILTISVLIGRKIRPALYIALYSFAIFSSLFTPRGEVLFSIFSLPVTKLSLSDALLRASRLSVEVSLSLLLSRYIKKAGKLSLVVYLSTLRINTYNNTEGRIRDKIRKAIENPDIINVKSSKDKISRFILILVLFLFILSFSLDFSFFQGVL</sequence>
<evidence type="ECO:0000313" key="2">
    <source>
        <dbReference type="EMBL" id="HIV99239.1"/>
    </source>
</evidence>
<keyword evidence="1" id="KW-0472">Membrane</keyword>
<keyword evidence="1" id="KW-1133">Transmembrane helix</keyword>
<feature type="transmembrane region" description="Helical" evidence="1">
    <location>
        <begin position="72"/>
        <end position="92"/>
    </location>
</feature>
<accession>A0A9D1TN26</accession>
<dbReference type="Proteomes" id="UP000823936">
    <property type="component" value="Unassembled WGS sequence"/>
</dbReference>
<feature type="transmembrane region" description="Helical" evidence="1">
    <location>
        <begin position="104"/>
        <end position="127"/>
    </location>
</feature>